<feature type="domain" description="HTH luxR-type" evidence="1">
    <location>
        <begin position="257"/>
        <end position="314"/>
    </location>
</feature>
<dbReference type="Gene3D" id="1.10.10.10">
    <property type="entry name" value="Winged helix-like DNA-binding domain superfamily/Winged helix DNA-binding domain"/>
    <property type="match status" value="1"/>
</dbReference>
<dbReference type="SUPFAM" id="SSF54427">
    <property type="entry name" value="NTF2-like"/>
    <property type="match status" value="1"/>
</dbReference>
<dbReference type="Gene3D" id="3.10.450.50">
    <property type="match status" value="1"/>
</dbReference>
<gene>
    <name evidence="2" type="ORF">GCM10010862_44680</name>
</gene>
<dbReference type="InterPro" id="IPR032710">
    <property type="entry name" value="NTF2-like_dom_sf"/>
</dbReference>
<evidence type="ECO:0000313" key="2">
    <source>
        <dbReference type="EMBL" id="GLQ57209.1"/>
    </source>
</evidence>
<dbReference type="EMBL" id="BSNS01000023">
    <property type="protein sequence ID" value="GLQ57209.1"/>
    <property type="molecule type" value="Genomic_DNA"/>
</dbReference>
<dbReference type="SUPFAM" id="SSF46894">
    <property type="entry name" value="C-terminal effector domain of the bipartite response regulators"/>
    <property type="match status" value="1"/>
</dbReference>
<dbReference type="Proteomes" id="UP001156691">
    <property type="component" value="Unassembled WGS sequence"/>
</dbReference>
<organism evidence="2 3">
    <name type="scientific">Devosia nitrariae</name>
    <dbReference type="NCBI Taxonomy" id="2071872"/>
    <lineage>
        <taxon>Bacteria</taxon>
        <taxon>Pseudomonadati</taxon>
        <taxon>Pseudomonadota</taxon>
        <taxon>Alphaproteobacteria</taxon>
        <taxon>Hyphomicrobiales</taxon>
        <taxon>Devosiaceae</taxon>
        <taxon>Devosia</taxon>
    </lineage>
</organism>
<evidence type="ECO:0000313" key="3">
    <source>
        <dbReference type="Proteomes" id="UP001156691"/>
    </source>
</evidence>
<name>A0ABQ5WBT3_9HYPH</name>
<evidence type="ECO:0000259" key="1">
    <source>
        <dbReference type="SMART" id="SM00421"/>
    </source>
</evidence>
<dbReference type="SMART" id="SM00421">
    <property type="entry name" value="HTH_LUXR"/>
    <property type="match status" value="1"/>
</dbReference>
<proteinExistence type="predicted"/>
<keyword evidence="3" id="KW-1185">Reference proteome</keyword>
<dbReference type="InterPro" id="IPR016032">
    <property type="entry name" value="Sig_transdc_resp-reg_C-effctor"/>
</dbReference>
<dbReference type="InterPro" id="IPR036388">
    <property type="entry name" value="WH-like_DNA-bd_sf"/>
</dbReference>
<sequence>MANDQEDEAAIVELLHANRIAMWTADFDAWRECFVHADYTTRWGWWRAGGVFVRRGWREIEGRVGRDFPRVRHDYAYDTKIRNLTIRIVGDVAWAVFEQLYPGYDMLPGHVGPSLIHEMRILERHDGRWKIAFLGFLDGNAGEPGARIIQLAPDATVLWVNPAASEVLPDHDDLVIRNNRLRFRQTSIDARFRSALDWAAHLDDGLMSRRGSMPLVVEAGQGLPVNVYWVSVEAGTLFLSFGPLGSAERRLGLAARIFGLSEAQTRLATHIAEGLTLPDAAAAMGVTLNTARTHLQRIYEKTGVHHQTALVRVLLSVGAAG</sequence>
<reference evidence="3" key="1">
    <citation type="journal article" date="2019" name="Int. J. Syst. Evol. Microbiol.">
        <title>The Global Catalogue of Microorganisms (GCM) 10K type strain sequencing project: providing services to taxonomists for standard genome sequencing and annotation.</title>
        <authorList>
            <consortium name="The Broad Institute Genomics Platform"/>
            <consortium name="The Broad Institute Genome Sequencing Center for Infectious Disease"/>
            <person name="Wu L."/>
            <person name="Ma J."/>
        </authorList>
    </citation>
    <scope>NUCLEOTIDE SEQUENCE [LARGE SCALE GENOMIC DNA]</scope>
    <source>
        <strain evidence="3">NBRC 112416</strain>
    </source>
</reference>
<dbReference type="InterPro" id="IPR000792">
    <property type="entry name" value="Tscrpt_reg_LuxR_C"/>
</dbReference>
<protein>
    <recommendedName>
        <fullName evidence="1">HTH luxR-type domain-containing protein</fullName>
    </recommendedName>
</protein>
<comment type="caution">
    <text evidence="2">The sequence shown here is derived from an EMBL/GenBank/DDBJ whole genome shotgun (WGS) entry which is preliminary data.</text>
</comment>
<accession>A0ABQ5WBT3</accession>
<dbReference type="RefSeq" id="WP_284342605.1">
    <property type="nucleotide sequence ID" value="NZ_BSNS01000023.1"/>
</dbReference>